<dbReference type="Gene3D" id="1.25.40.450">
    <property type="entry name" value="Nucleoporin, helical domain, N-terminal subdomain"/>
    <property type="match status" value="1"/>
</dbReference>
<evidence type="ECO:0000313" key="8">
    <source>
        <dbReference type="EMBL" id="CED85089.1"/>
    </source>
</evidence>
<evidence type="ECO:0000256" key="3">
    <source>
        <dbReference type="ARBA" id="ARBA00022448"/>
    </source>
</evidence>
<proteinExistence type="inferred from homology"/>
<evidence type="ECO:0000256" key="1">
    <source>
        <dbReference type="ARBA" id="ARBA00004123"/>
    </source>
</evidence>
<keyword evidence="3" id="KW-0813">Transport</keyword>
<dbReference type="PANTHER" id="PTHR10350:SF6">
    <property type="entry name" value="NUCLEAR PORE COMPLEX PROTEIN NUP155"/>
    <property type="match status" value="1"/>
</dbReference>
<dbReference type="FunFam" id="1.25.40.440:FF:000001">
    <property type="entry name" value="Nuclear pore complex subunit"/>
    <property type="match status" value="1"/>
</dbReference>
<dbReference type="EMBL" id="LN483332">
    <property type="protein sequence ID" value="CED85089.1"/>
    <property type="molecule type" value="Genomic_DNA"/>
</dbReference>
<evidence type="ECO:0000259" key="6">
    <source>
        <dbReference type="Pfam" id="PF03177"/>
    </source>
</evidence>
<dbReference type="GO" id="GO:0036228">
    <property type="term" value="P:protein localization to nuclear inner membrane"/>
    <property type="evidence" value="ECO:0007669"/>
    <property type="project" value="TreeGrafter"/>
</dbReference>
<dbReference type="GO" id="GO:0006606">
    <property type="term" value="P:protein import into nucleus"/>
    <property type="evidence" value="ECO:0007669"/>
    <property type="project" value="TreeGrafter"/>
</dbReference>
<comment type="similarity">
    <text evidence="2">Belongs to the non-repetitive/WGA-negative nucleoporin family.</text>
</comment>
<reference evidence="8" key="1">
    <citation type="submission" date="2014-08" db="EMBL/GenBank/DDBJ databases">
        <authorList>
            <person name="Sharma Rahul"/>
            <person name="Thines Marco"/>
        </authorList>
    </citation>
    <scope>NUCLEOTIDE SEQUENCE</scope>
</reference>
<dbReference type="InterPro" id="IPR042538">
    <property type="entry name" value="Nucleoporin_Nup155_C_3"/>
</dbReference>
<comment type="subcellular location">
    <subcellularLocation>
        <location evidence="1">Nucleus</location>
    </subcellularLocation>
</comment>
<dbReference type="Gene3D" id="1.20.58.1780">
    <property type="match status" value="1"/>
</dbReference>
<dbReference type="GO" id="GO:0044611">
    <property type="term" value="C:nuclear pore inner ring"/>
    <property type="evidence" value="ECO:0007669"/>
    <property type="project" value="TreeGrafter"/>
</dbReference>
<dbReference type="GO" id="GO:0006405">
    <property type="term" value="P:RNA export from nucleus"/>
    <property type="evidence" value="ECO:0007669"/>
    <property type="project" value="TreeGrafter"/>
</dbReference>
<organism evidence="8">
    <name type="scientific">Phaffia rhodozyma</name>
    <name type="common">Yeast</name>
    <name type="synonym">Xanthophyllomyces dendrorhous</name>
    <dbReference type="NCBI Taxonomy" id="264483"/>
    <lineage>
        <taxon>Eukaryota</taxon>
        <taxon>Fungi</taxon>
        <taxon>Dikarya</taxon>
        <taxon>Basidiomycota</taxon>
        <taxon>Agaricomycotina</taxon>
        <taxon>Tremellomycetes</taxon>
        <taxon>Cystofilobasidiales</taxon>
        <taxon>Mrakiaceae</taxon>
        <taxon>Phaffia</taxon>
    </lineage>
</organism>
<evidence type="ECO:0000256" key="2">
    <source>
        <dbReference type="ARBA" id="ARBA00007373"/>
    </source>
</evidence>
<feature type="region of interest" description="Disordered" evidence="5">
    <location>
        <begin position="1"/>
        <end position="80"/>
    </location>
</feature>
<dbReference type="Pfam" id="PF03177">
    <property type="entry name" value="Nucleoporin_C"/>
    <property type="match status" value="1"/>
</dbReference>
<evidence type="ECO:0000256" key="4">
    <source>
        <dbReference type="ARBA" id="ARBA00023242"/>
    </source>
</evidence>
<feature type="compositionally biased region" description="Polar residues" evidence="5">
    <location>
        <begin position="51"/>
        <end position="72"/>
    </location>
</feature>
<dbReference type="Gene3D" id="1.20.120.1880">
    <property type="entry name" value="Nucleoporin, helical C-terminal domain"/>
    <property type="match status" value="1"/>
</dbReference>
<dbReference type="InterPro" id="IPR042533">
    <property type="entry name" value="Nucleoporin_Nup155_C_1"/>
</dbReference>
<dbReference type="InterPro" id="IPR007187">
    <property type="entry name" value="Nucleoporin_Nup133/Nup155_C"/>
</dbReference>
<evidence type="ECO:0000256" key="5">
    <source>
        <dbReference type="SAM" id="MobiDB-lite"/>
    </source>
</evidence>
<dbReference type="Gene3D" id="1.25.40.440">
    <property type="entry name" value="Nucleoporin, helical domain, central subdomain"/>
    <property type="match status" value="1"/>
</dbReference>
<dbReference type="GO" id="GO:0000972">
    <property type="term" value="P:transcription-dependent tethering of RNA polymerase II gene DNA at nuclear periphery"/>
    <property type="evidence" value="ECO:0007669"/>
    <property type="project" value="TreeGrafter"/>
</dbReference>
<feature type="domain" description="Nucleoporin Nup133/Nup155-like N-terminal" evidence="7">
    <location>
        <begin position="126"/>
        <end position="474"/>
    </location>
</feature>
<sequence>MLSSPAVRRLPGPPSSIHPTYSPQTQQNQMYPRLPEQTSSIGSSAAPSTSVTISTAPQTTSSSTDVIVQPSQREPVVEDPTYGPLERARKVVNEQLVKDAGLVGDLGEGLQGTSSASYTYSLSSLFSPFVKQKTFSIPDGLFAEYEALTHKCFMGIFPEIDRAWMTIDNKLFLWDFGESADFSRYDEQSEIIVHVGLVKAKPGVFIDSITHLLVICTSNNLLLLGLSRSPSSELTLYATDLTIPTDGISMSDVVSFPNGRTFMCGSDGNLYEMVYRADEGWFTKRSGLINWTGSGGGLGVLGGLIPEFLKSKQEDPIVRLSVDPTRNVIWALTKSSAIELFVVSGAEAGVGLTKVGRAGDVGRTALMLAPGAQGVLEPRGFVIMSVCPIQRGEADSGVQMVAITSKGVRLYFSYYRRGYGGVRTTTGPPTGLELIHVRLPPSNLTLDGSSASQSQPQGVSSFPGFPNQQLVTSVPPQPPIKFTSISGSAACLGGILVAPQQTAQDNMDVLLLTCPDIGRLSQSSTNIPSNGQTGGQNGLYPNNQLVSSQPAGLPAPSRPALIEQAQALPIEGRTWAIAEVPHPLSDLPCSSALKVSGRGELRLNELAAQTGVQQRSLLVLTSEGMHVIGKQRPVDVLKGILEAGASVGREGEIAAFFSNYGRDQSCAMCLALASSAESASTDTDTSPGPVSPDVVTGAKRLFYELGGKPVRVDRGYGHPGTAAGEVSSQVFFSGRHEGLAIYFSRLIRPLWRDKVTRLSPSPTSPNRQISNVAESTLVSVQRNMSALKAFIDRNFQLFTTGPASEYSQTRSSDLDSWRTEQSSVNALVAMITQAIEAISFVLLLIDYKLPETISSCALELQQSFLDLTYQDLLTTVKGRDVARNIVNAVVHQQISQRVSVETISEILQQRCGSFCRADDVLLFKALEGLRQAKETRDPQRRRECLEDSLRLFEKGTTNLPLQKLQETCLEFRSLSFPTGAIELPLKCAQDWDASGQGLAYWEDGCISTDPRRVAYENRMHCYNCVFDTLLAFDEMLDEALAAKNGSEMSIESLRASAYNQSLSSLDPLFHVTLYDWLVGRQLTDQLLEIRTPYIEQYLAREPMTHARSELLWQYYARNGHYARASVVQANLAQSTELQLPLPQRLEYLTLAVANAKSSGSSASVSVEFVNDLEEKMEVAQVQIEVLRAIMAHQDINESLKVELTNELNSSLLTISELYLNFAEPYRLLECILLILHTSDHRDPALIVQTWEGIFDQIAEEAENKMNAVASVVTQLGRRFYPSETAYPLEFLCRRLETLSFEKGNASGWVHGMLREAGVDWERIFEVFYAMFEEKLAPWNSEDAILFLSTDITALLTDWLADWQRSQSPYSQRPSSRFPVLLVEEFVTNSLLPLFSSLDESDERKQSLRGIKKALMASM</sequence>
<dbReference type="Pfam" id="PF08801">
    <property type="entry name" value="Nucleoporin_N"/>
    <property type="match status" value="1"/>
</dbReference>
<accession>A0A0F7SWC5</accession>
<evidence type="ECO:0000259" key="7">
    <source>
        <dbReference type="Pfam" id="PF08801"/>
    </source>
</evidence>
<dbReference type="InterPro" id="IPR004870">
    <property type="entry name" value="Nucleoporin_Nup155"/>
</dbReference>
<dbReference type="InterPro" id="IPR042537">
    <property type="entry name" value="Nucleoporin_Nup155_C_2"/>
</dbReference>
<feature type="compositionally biased region" description="Low complexity" evidence="5">
    <location>
        <begin position="38"/>
        <end position="50"/>
    </location>
</feature>
<feature type="domain" description="Nucleoporin Nup133/Nup155-like C-terminal" evidence="6">
    <location>
        <begin position="733"/>
        <end position="1362"/>
    </location>
</feature>
<dbReference type="GO" id="GO:0017056">
    <property type="term" value="F:structural constituent of nuclear pore"/>
    <property type="evidence" value="ECO:0007669"/>
    <property type="project" value="InterPro"/>
</dbReference>
<keyword evidence="4" id="KW-0539">Nucleus</keyword>
<feature type="compositionally biased region" description="Polar residues" evidence="5">
    <location>
        <begin position="17"/>
        <end position="30"/>
    </location>
</feature>
<name>A0A0F7SWC5_PHARH</name>
<protein>
    <submittedName>
        <fullName evidence="8">Nuclear pore complex, Nup155 component (D Nup154, sc Nup157/Nup170)</fullName>
    </submittedName>
</protein>
<dbReference type="InterPro" id="IPR014908">
    <property type="entry name" value="Nucleoporin_Nup133/Nup155_N"/>
</dbReference>
<dbReference type="PANTHER" id="PTHR10350">
    <property type="entry name" value="NUCLEAR PORE COMPLEX PROTEIN NUP155"/>
    <property type="match status" value="1"/>
</dbReference>